<evidence type="ECO:0000313" key="2">
    <source>
        <dbReference type="Proteomes" id="UP001597287"/>
    </source>
</evidence>
<gene>
    <name evidence="1" type="ORF">ACFSPV_12025</name>
</gene>
<dbReference type="RefSeq" id="WP_380106579.1">
    <property type="nucleotide sequence ID" value="NZ_JBHSIH010000001.1"/>
</dbReference>
<evidence type="ECO:0000313" key="1">
    <source>
        <dbReference type="EMBL" id="MFD2319440.1"/>
    </source>
</evidence>
<dbReference type="Proteomes" id="UP001597287">
    <property type="component" value="Unassembled WGS sequence"/>
</dbReference>
<keyword evidence="2" id="KW-1185">Reference proteome</keyword>
<name>A0ABW5EMS2_9BURK</name>
<protein>
    <submittedName>
        <fullName evidence="1">Uncharacterized protein</fullName>
    </submittedName>
</protein>
<proteinExistence type="predicted"/>
<comment type="caution">
    <text evidence="1">The sequence shown here is derived from an EMBL/GenBank/DDBJ whole genome shotgun (WGS) entry which is preliminary data.</text>
</comment>
<sequence>MYVPNNVPANPAEIPQFLQQELLNLQKALSGPFSFLLLDKQYVPPNRLFEGMVVLADGTQWNPGSGAGFYGYRDGGWKLLG</sequence>
<reference evidence="2" key="1">
    <citation type="journal article" date="2019" name="Int. J. Syst. Evol. Microbiol.">
        <title>The Global Catalogue of Microorganisms (GCM) 10K type strain sequencing project: providing services to taxonomists for standard genome sequencing and annotation.</title>
        <authorList>
            <consortium name="The Broad Institute Genomics Platform"/>
            <consortium name="The Broad Institute Genome Sequencing Center for Infectious Disease"/>
            <person name="Wu L."/>
            <person name="Ma J."/>
        </authorList>
    </citation>
    <scope>NUCLEOTIDE SEQUENCE [LARGE SCALE GENOMIC DNA]</scope>
    <source>
        <strain evidence="2">CCUG 62793</strain>
    </source>
</reference>
<organism evidence="1 2">
    <name type="scientific">Delftia deserti</name>
    <dbReference type="NCBI Taxonomy" id="1651218"/>
    <lineage>
        <taxon>Bacteria</taxon>
        <taxon>Pseudomonadati</taxon>
        <taxon>Pseudomonadota</taxon>
        <taxon>Betaproteobacteria</taxon>
        <taxon>Burkholderiales</taxon>
        <taxon>Comamonadaceae</taxon>
        <taxon>Delftia</taxon>
    </lineage>
</organism>
<dbReference type="EMBL" id="JBHUIG010000012">
    <property type="protein sequence ID" value="MFD2319440.1"/>
    <property type="molecule type" value="Genomic_DNA"/>
</dbReference>
<accession>A0ABW5EMS2</accession>